<name>A0A081NGL6_9GAMM</name>
<feature type="region of interest" description="Disordered" evidence="1">
    <location>
        <begin position="250"/>
        <end position="273"/>
    </location>
</feature>
<evidence type="ECO:0000313" key="4">
    <source>
        <dbReference type="Proteomes" id="UP000028073"/>
    </source>
</evidence>
<evidence type="ECO:0000256" key="1">
    <source>
        <dbReference type="SAM" id="MobiDB-lite"/>
    </source>
</evidence>
<organism evidence="3 4">
    <name type="scientific">Endozoicomonas numazuensis</name>
    <dbReference type="NCBI Taxonomy" id="1137799"/>
    <lineage>
        <taxon>Bacteria</taxon>
        <taxon>Pseudomonadati</taxon>
        <taxon>Pseudomonadota</taxon>
        <taxon>Gammaproteobacteria</taxon>
        <taxon>Oceanospirillales</taxon>
        <taxon>Endozoicomonadaceae</taxon>
        <taxon>Endozoicomonas</taxon>
    </lineage>
</organism>
<comment type="caution">
    <text evidence="3">The sequence shown here is derived from an EMBL/GenBank/DDBJ whole genome shotgun (WGS) entry which is preliminary data.</text>
</comment>
<keyword evidence="2" id="KW-0732">Signal</keyword>
<gene>
    <name evidence="3" type="ORF">GZ78_17825</name>
</gene>
<evidence type="ECO:0000313" key="3">
    <source>
        <dbReference type="EMBL" id="KEQ17589.1"/>
    </source>
</evidence>
<proteinExistence type="predicted"/>
<dbReference type="STRING" id="1137799.GZ78_17825"/>
<feature type="chain" id="PRO_5001760889" evidence="2">
    <location>
        <begin position="26"/>
        <end position="293"/>
    </location>
</feature>
<reference evidence="3 4" key="1">
    <citation type="submission" date="2014-06" db="EMBL/GenBank/DDBJ databases">
        <title>Whole Genome Sequences of Three Symbiotic Endozoicomonas Bacteria.</title>
        <authorList>
            <person name="Neave M.J."/>
            <person name="Apprill A."/>
            <person name="Voolstra C.R."/>
        </authorList>
    </citation>
    <scope>NUCLEOTIDE SEQUENCE [LARGE SCALE GENOMIC DNA]</scope>
    <source>
        <strain evidence="3 4">DSM 25634</strain>
    </source>
</reference>
<accession>A0A081NGL6</accession>
<keyword evidence="4" id="KW-1185">Reference proteome</keyword>
<evidence type="ECO:0000256" key="2">
    <source>
        <dbReference type="SAM" id="SignalP"/>
    </source>
</evidence>
<feature type="signal peptide" evidence="2">
    <location>
        <begin position="1"/>
        <end position="25"/>
    </location>
</feature>
<sequence>MNRKWIRYYYFSCFATIIASANLLASGQKVTFQFRLNNDPPVELIVTNEPEYSDQDLSTPLQEQCSSSTSSLTERVITYQDGNVTSFFQMVFDTRRVCTHDSNSLHHQIIRDTPILLNTFIFEGHAIRLHNLMDYLGFLEQNETHTEEGLAQFLGQIIFLELTPIISIPGGHLVPLLFRINGLQTNDNSTVTLQASFHPLLPSHQTFHGLFTIVATLDGDLLSIAGTLNTPTPYQMELVQTKQWNDIPWQGGHSNSNSSIDSNPPPFPDDRNHTDVQKTLINLYITMKNIPFS</sequence>
<dbReference type="EMBL" id="JOKH01000003">
    <property type="protein sequence ID" value="KEQ17589.1"/>
    <property type="molecule type" value="Genomic_DNA"/>
</dbReference>
<protein>
    <submittedName>
        <fullName evidence="3">Uncharacterized protein</fullName>
    </submittedName>
</protein>
<dbReference type="AlphaFoldDB" id="A0A081NGL6"/>
<dbReference type="Proteomes" id="UP000028073">
    <property type="component" value="Unassembled WGS sequence"/>
</dbReference>